<reference evidence="2" key="1">
    <citation type="journal article" date="2012" name="Nat. Biotechnol.">
        <title>Reference genome sequence of the model plant Setaria.</title>
        <authorList>
            <person name="Bennetzen J.L."/>
            <person name="Schmutz J."/>
            <person name="Wang H."/>
            <person name="Percifield R."/>
            <person name="Hawkins J."/>
            <person name="Pontaroli A.C."/>
            <person name="Estep M."/>
            <person name="Feng L."/>
            <person name="Vaughn J.N."/>
            <person name="Grimwood J."/>
            <person name="Jenkins J."/>
            <person name="Barry K."/>
            <person name="Lindquist E."/>
            <person name="Hellsten U."/>
            <person name="Deshpande S."/>
            <person name="Wang X."/>
            <person name="Wu X."/>
            <person name="Mitros T."/>
            <person name="Triplett J."/>
            <person name="Yang X."/>
            <person name="Ye C.Y."/>
            <person name="Mauro-Herrera M."/>
            <person name="Wang L."/>
            <person name="Li P."/>
            <person name="Sharma M."/>
            <person name="Sharma R."/>
            <person name="Ronald P.C."/>
            <person name="Panaud O."/>
            <person name="Kellogg E.A."/>
            <person name="Brutnell T.P."/>
            <person name="Doust A.N."/>
            <person name="Tuskan G.A."/>
            <person name="Rokhsar D."/>
            <person name="Devos K.M."/>
        </authorList>
    </citation>
    <scope>NUCLEOTIDE SEQUENCE [LARGE SCALE GENOMIC DNA]</scope>
    <source>
        <strain evidence="2">cv. Yugu1</strain>
    </source>
</reference>
<evidence type="ECO:0000313" key="1">
    <source>
        <dbReference type="EnsemblPlants" id="KQL23764"/>
    </source>
</evidence>
<dbReference type="InParanoid" id="K4A463"/>
<sequence length="46" mass="5088">MKWSKTCIEEVKLVSCVCLSAFTSMSSSWHNSRVIIHAKGVTSEVS</sequence>
<dbReference type="Gramene" id="KQL23764">
    <property type="protein sequence ID" value="KQL23764"/>
    <property type="gene ID" value="SETIT_033667mg"/>
</dbReference>
<dbReference type="AlphaFoldDB" id="K4A463"/>
<dbReference type="HOGENOM" id="CLU_3192269_0_0_1"/>
<reference evidence="1" key="2">
    <citation type="submission" date="2018-08" db="UniProtKB">
        <authorList>
            <consortium name="EnsemblPlants"/>
        </authorList>
    </citation>
    <scope>IDENTIFICATION</scope>
    <source>
        <strain evidence="1">Yugu1</strain>
    </source>
</reference>
<proteinExistence type="predicted"/>
<keyword evidence="2" id="KW-1185">Reference proteome</keyword>
<protein>
    <submittedName>
        <fullName evidence="1">Uncharacterized protein</fullName>
    </submittedName>
</protein>
<name>K4A463_SETIT</name>
<accession>K4A463</accession>
<evidence type="ECO:0000313" key="2">
    <source>
        <dbReference type="Proteomes" id="UP000004995"/>
    </source>
</evidence>
<dbReference type="EMBL" id="AGNK02000919">
    <property type="status" value="NOT_ANNOTATED_CDS"/>
    <property type="molecule type" value="Genomic_DNA"/>
</dbReference>
<dbReference type="Proteomes" id="UP000004995">
    <property type="component" value="Unassembled WGS sequence"/>
</dbReference>
<organism evidence="1 2">
    <name type="scientific">Setaria italica</name>
    <name type="common">Foxtail millet</name>
    <name type="synonym">Panicum italicum</name>
    <dbReference type="NCBI Taxonomy" id="4555"/>
    <lineage>
        <taxon>Eukaryota</taxon>
        <taxon>Viridiplantae</taxon>
        <taxon>Streptophyta</taxon>
        <taxon>Embryophyta</taxon>
        <taxon>Tracheophyta</taxon>
        <taxon>Spermatophyta</taxon>
        <taxon>Magnoliopsida</taxon>
        <taxon>Liliopsida</taxon>
        <taxon>Poales</taxon>
        <taxon>Poaceae</taxon>
        <taxon>PACMAD clade</taxon>
        <taxon>Panicoideae</taxon>
        <taxon>Panicodae</taxon>
        <taxon>Paniceae</taxon>
        <taxon>Cenchrinae</taxon>
        <taxon>Setaria</taxon>
    </lineage>
</organism>
<dbReference type="EnsemblPlants" id="KQL23764">
    <property type="protein sequence ID" value="KQL23764"/>
    <property type="gene ID" value="SETIT_033667mg"/>
</dbReference>